<gene>
    <name evidence="1" type="ORF">L6164_031358</name>
</gene>
<evidence type="ECO:0000313" key="1">
    <source>
        <dbReference type="EMBL" id="KAI4308266.1"/>
    </source>
</evidence>
<organism evidence="1 2">
    <name type="scientific">Bauhinia variegata</name>
    <name type="common">Purple orchid tree</name>
    <name type="synonym">Phanera variegata</name>
    <dbReference type="NCBI Taxonomy" id="167791"/>
    <lineage>
        <taxon>Eukaryota</taxon>
        <taxon>Viridiplantae</taxon>
        <taxon>Streptophyta</taxon>
        <taxon>Embryophyta</taxon>
        <taxon>Tracheophyta</taxon>
        <taxon>Spermatophyta</taxon>
        <taxon>Magnoliopsida</taxon>
        <taxon>eudicotyledons</taxon>
        <taxon>Gunneridae</taxon>
        <taxon>Pentapetalae</taxon>
        <taxon>rosids</taxon>
        <taxon>fabids</taxon>
        <taxon>Fabales</taxon>
        <taxon>Fabaceae</taxon>
        <taxon>Cercidoideae</taxon>
        <taxon>Cercideae</taxon>
        <taxon>Bauhiniinae</taxon>
        <taxon>Bauhinia</taxon>
    </lineage>
</organism>
<comment type="caution">
    <text evidence="1">The sequence shown here is derived from an EMBL/GenBank/DDBJ whole genome shotgun (WGS) entry which is preliminary data.</text>
</comment>
<reference evidence="1 2" key="1">
    <citation type="journal article" date="2022" name="DNA Res.">
        <title>Chromosomal-level genome assembly of the orchid tree Bauhinia variegata (Leguminosae; Cercidoideae) supports the allotetraploid origin hypothesis of Bauhinia.</title>
        <authorList>
            <person name="Zhong Y."/>
            <person name="Chen Y."/>
            <person name="Zheng D."/>
            <person name="Pang J."/>
            <person name="Liu Y."/>
            <person name="Luo S."/>
            <person name="Meng S."/>
            <person name="Qian L."/>
            <person name="Wei D."/>
            <person name="Dai S."/>
            <person name="Zhou R."/>
        </authorList>
    </citation>
    <scope>NUCLEOTIDE SEQUENCE [LARGE SCALE GENOMIC DNA]</scope>
    <source>
        <strain evidence="1">BV-YZ2020</strain>
    </source>
</reference>
<protein>
    <submittedName>
        <fullName evidence="1">Uncharacterized protein</fullName>
    </submittedName>
</protein>
<dbReference type="Proteomes" id="UP000828941">
    <property type="component" value="Chromosome 12"/>
</dbReference>
<dbReference type="EMBL" id="CM039437">
    <property type="protein sequence ID" value="KAI4308266.1"/>
    <property type="molecule type" value="Genomic_DNA"/>
</dbReference>
<sequence>MKGEENHDSWLNLSLSPPQQQPPRPAPETQPRPPVYLPIQQPHQGMDFPAQVPIPFHQHHLPAKVAIPSHQHHHNTNQDQPSSSRQVLVPGVVTLQDNQHQTVMTTTTTREAARAAGPSRLPPRRGPRRQPLEPLLRPGKNLDIPPPYPWATCRRAYVQSLDELLSKGIRWIKGQVQCKHCEKDYSIEFDLQRKFTRVTQYILRYNYEDDMHQRAPDVWKNPVLPRCRECGRENSAKPVIGKKRTTNWLFLLLGQMLGCCTIKHLKYFCKHTLNHRTGAKDRLLFLTYMGLCKQVDPSGPFDVKLDNFHAFDLPSGAGSH</sequence>
<accession>A0ACB9LFK5</accession>
<name>A0ACB9LFK5_BAUVA</name>
<keyword evidence="2" id="KW-1185">Reference proteome</keyword>
<evidence type="ECO:0000313" key="2">
    <source>
        <dbReference type="Proteomes" id="UP000828941"/>
    </source>
</evidence>
<proteinExistence type="predicted"/>